<sequence length="251" mass="27437">MACAACPTRLGQPLSGRTRLRKRWPSGYRRSHAEAHCYLNARPLYRDVTSPMDRPHPQGSWERWVPRRTGGEQPRAGHPQRWCQCFQPLTAGLQMVPPFSLKKIGCVRLGGSERGDRSCSSTVASAATSARAFRSISRCSPTHAGRSSAKIGTSLVAQTRRSMRAPPGVCTRCRISVSSSRAPTYVDVSVIGARGLAIAVVTTTTWAPTAARRVALSTGQPSTVMATPIRFPSWIMTPQSRLVRTARQPDR</sequence>
<dbReference type="Proteomes" id="UP000278962">
    <property type="component" value="Unassembled WGS sequence"/>
</dbReference>
<feature type="region of interest" description="Disordered" evidence="1">
    <location>
        <begin position="50"/>
        <end position="77"/>
    </location>
</feature>
<reference evidence="2 3" key="1">
    <citation type="submission" date="2018-10" db="EMBL/GenBank/DDBJ databases">
        <title>Genomic Encyclopedia of Archaeal and Bacterial Type Strains, Phase II (KMG-II): from individual species to whole genera.</title>
        <authorList>
            <person name="Goeker M."/>
        </authorList>
    </citation>
    <scope>NUCLEOTIDE SEQUENCE [LARGE SCALE GENOMIC DNA]</scope>
    <source>
        <strain evidence="2 3">DSM 14954</strain>
    </source>
</reference>
<protein>
    <submittedName>
        <fullName evidence="2">Uncharacterized protein</fullName>
    </submittedName>
</protein>
<gene>
    <name evidence="2" type="ORF">C8N24_0355</name>
</gene>
<organism evidence="2 3">
    <name type="scientific">Solirubrobacter pauli</name>
    <dbReference type="NCBI Taxonomy" id="166793"/>
    <lineage>
        <taxon>Bacteria</taxon>
        <taxon>Bacillati</taxon>
        <taxon>Actinomycetota</taxon>
        <taxon>Thermoleophilia</taxon>
        <taxon>Solirubrobacterales</taxon>
        <taxon>Solirubrobacteraceae</taxon>
        <taxon>Solirubrobacter</taxon>
    </lineage>
</organism>
<dbReference type="AlphaFoldDB" id="A0A660L7S4"/>
<evidence type="ECO:0000313" key="2">
    <source>
        <dbReference type="EMBL" id="RKQ90549.1"/>
    </source>
</evidence>
<keyword evidence="3" id="KW-1185">Reference proteome</keyword>
<name>A0A660L7S4_9ACTN</name>
<dbReference type="EMBL" id="RBIL01000001">
    <property type="protein sequence ID" value="RKQ90549.1"/>
    <property type="molecule type" value="Genomic_DNA"/>
</dbReference>
<evidence type="ECO:0000256" key="1">
    <source>
        <dbReference type="SAM" id="MobiDB-lite"/>
    </source>
</evidence>
<proteinExistence type="predicted"/>
<accession>A0A660L7S4</accession>
<comment type="caution">
    <text evidence="2">The sequence shown here is derived from an EMBL/GenBank/DDBJ whole genome shotgun (WGS) entry which is preliminary data.</text>
</comment>
<evidence type="ECO:0000313" key="3">
    <source>
        <dbReference type="Proteomes" id="UP000278962"/>
    </source>
</evidence>